<evidence type="ECO:0000256" key="5">
    <source>
        <dbReference type="ARBA" id="ARBA00022989"/>
    </source>
</evidence>
<accession>A0A8H3WQP0</accession>
<feature type="transmembrane region" description="Helical" evidence="9">
    <location>
        <begin position="464"/>
        <end position="487"/>
    </location>
</feature>
<feature type="domain" description="Major facilitator superfamily (MFS) profile" evidence="10">
    <location>
        <begin position="80"/>
        <end position="520"/>
    </location>
</feature>
<dbReference type="FunFam" id="1.20.1250.20:FF:000078">
    <property type="entry name" value="MFS maltose transporter, putative"/>
    <property type="match status" value="1"/>
</dbReference>
<feature type="transmembrane region" description="Helical" evidence="9">
    <location>
        <begin position="246"/>
        <end position="267"/>
    </location>
</feature>
<keyword evidence="7" id="KW-0462">Maltose metabolism</keyword>
<dbReference type="InterPro" id="IPR005829">
    <property type="entry name" value="Sugar_transporter_CS"/>
</dbReference>
<feature type="transmembrane region" description="Helical" evidence="9">
    <location>
        <begin position="396"/>
        <end position="418"/>
    </location>
</feature>
<dbReference type="NCBIfam" id="TIGR00879">
    <property type="entry name" value="SP"/>
    <property type="match status" value="1"/>
</dbReference>
<keyword evidence="12" id="KW-1185">Reference proteome</keyword>
<feature type="transmembrane region" description="Helical" evidence="9">
    <location>
        <begin position="156"/>
        <end position="174"/>
    </location>
</feature>
<dbReference type="EMBL" id="WOWK01000005">
    <property type="protein sequence ID" value="KAF0331040.1"/>
    <property type="molecule type" value="Genomic_DNA"/>
</dbReference>
<feature type="transmembrane region" description="Helical" evidence="9">
    <location>
        <begin position="334"/>
        <end position="357"/>
    </location>
</feature>
<feature type="transmembrane region" description="Helical" evidence="9">
    <location>
        <begin position="214"/>
        <end position="234"/>
    </location>
</feature>
<feature type="transmembrane region" description="Helical" evidence="9">
    <location>
        <begin position="369"/>
        <end position="389"/>
    </location>
</feature>
<dbReference type="InterPro" id="IPR020846">
    <property type="entry name" value="MFS_dom"/>
</dbReference>
<dbReference type="PANTHER" id="PTHR48022:SF5">
    <property type="entry name" value="ALPHA-GLUCOSIDES PERMEASE MPH2-RELATED"/>
    <property type="match status" value="1"/>
</dbReference>
<dbReference type="GO" id="GO:0005351">
    <property type="term" value="F:carbohydrate:proton symporter activity"/>
    <property type="evidence" value="ECO:0007669"/>
    <property type="project" value="TreeGrafter"/>
</dbReference>
<evidence type="ECO:0000313" key="12">
    <source>
        <dbReference type="Proteomes" id="UP000434172"/>
    </source>
</evidence>
<sequence length="561" mass="61826">MVNPQLSNTKPPGPRKCQMQSCEDISAMASLTEKTASKKDLHASQHVEAPTNVDLESVANHQDEKITLQYIWENKRVLGWCLLIFLLPVNFGYEASTVGNLLAVTPFLEEFGQQVDGEWVVSARDQQILNAATTIGLFVSAFATGFVSDRLGRKKTIIGACILCVAGVIAQYFAKSIMQIFGGKIVACFGFGLGHSLGPVFVAELAPVRMRGTCLALVNTMIVIGQWLNSLAVFASDKTHTDQLAWRIPIITQIIPPGLLLLGLPFLPESPSWLIMHGKPDEAAKSFRRFNGPNFDVDEAMTIMTVAVAKEQEYSKEGGSWLQCFKGPDGRRTLIICFVFISQQFIGVNFVSGYLTYYFRLAGVQNPIGIAQAAFAVQLFGNMCSWPLIDRVGRRPMIVGGCFVMTATLLLIGGIGTLENNQKALMATVSLMTIWGFLYQMTLGATSYSVGGETPSSQLRQKTYSINIMSATAVSCMTLQVMPYLINPDQANLGAKICFVFFGLSVPMCVYLYFCLPEMKGRNYLELQEMFQKGVPARKFKTYKCDCMLDASQTKVVDREE</sequence>
<evidence type="ECO:0000313" key="11">
    <source>
        <dbReference type="EMBL" id="KAF0331040.1"/>
    </source>
</evidence>
<dbReference type="Proteomes" id="UP000434172">
    <property type="component" value="Unassembled WGS sequence"/>
</dbReference>
<organism evidence="11 12">
    <name type="scientific">Colletotrichum asianum</name>
    <dbReference type="NCBI Taxonomy" id="702518"/>
    <lineage>
        <taxon>Eukaryota</taxon>
        <taxon>Fungi</taxon>
        <taxon>Dikarya</taxon>
        <taxon>Ascomycota</taxon>
        <taxon>Pezizomycotina</taxon>
        <taxon>Sordariomycetes</taxon>
        <taxon>Hypocreomycetidae</taxon>
        <taxon>Glomerellales</taxon>
        <taxon>Glomerellaceae</taxon>
        <taxon>Colletotrichum</taxon>
        <taxon>Colletotrichum gloeosporioides species complex</taxon>
    </lineage>
</organism>
<comment type="caution">
    <text evidence="11">The sequence shown here is derived from an EMBL/GenBank/DDBJ whole genome shotgun (WGS) entry which is preliminary data.</text>
</comment>
<evidence type="ECO:0000256" key="2">
    <source>
        <dbReference type="ARBA" id="ARBA00010992"/>
    </source>
</evidence>
<protein>
    <submittedName>
        <fullName evidence="11">Maltose permease</fullName>
    </submittedName>
</protein>
<feature type="transmembrane region" description="Helical" evidence="9">
    <location>
        <begin position="180"/>
        <end position="202"/>
    </location>
</feature>
<dbReference type="InterPro" id="IPR036259">
    <property type="entry name" value="MFS_trans_sf"/>
</dbReference>
<evidence type="ECO:0000256" key="4">
    <source>
        <dbReference type="ARBA" id="ARBA00022692"/>
    </source>
</evidence>
<keyword evidence="6 9" id="KW-0472">Membrane</keyword>
<dbReference type="InterPro" id="IPR005828">
    <property type="entry name" value="MFS_sugar_transport-like"/>
</dbReference>
<dbReference type="PROSITE" id="PS50850">
    <property type="entry name" value="MFS"/>
    <property type="match status" value="1"/>
</dbReference>
<evidence type="ECO:0000256" key="6">
    <source>
        <dbReference type="ARBA" id="ARBA00023136"/>
    </source>
</evidence>
<dbReference type="InterPro" id="IPR050360">
    <property type="entry name" value="MFS_Sugar_Transporters"/>
</dbReference>
<evidence type="ECO:0000256" key="9">
    <source>
        <dbReference type="SAM" id="Phobius"/>
    </source>
</evidence>
<comment type="subcellular location">
    <subcellularLocation>
        <location evidence="1">Membrane</location>
        <topology evidence="1">Multi-pass membrane protein</topology>
    </subcellularLocation>
</comment>
<dbReference type="SUPFAM" id="SSF103473">
    <property type="entry name" value="MFS general substrate transporter"/>
    <property type="match status" value="1"/>
</dbReference>
<dbReference type="OrthoDB" id="6612291at2759"/>
<reference evidence="11 12" key="1">
    <citation type="submission" date="2019-12" db="EMBL/GenBank/DDBJ databases">
        <title>A genome sequence resource for the geographically widespread anthracnose pathogen Colletotrichum asianum.</title>
        <authorList>
            <person name="Meng Y."/>
        </authorList>
    </citation>
    <scope>NUCLEOTIDE SEQUENCE [LARGE SCALE GENOMIC DNA]</scope>
    <source>
        <strain evidence="11 12">ICMP 18580</strain>
    </source>
</reference>
<comment type="similarity">
    <text evidence="2 8">Belongs to the major facilitator superfamily. Sugar transporter (TC 2.A.1.1) family.</text>
</comment>
<dbReference type="GO" id="GO:0016020">
    <property type="term" value="C:membrane"/>
    <property type="evidence" value="ECO:0007669"/>
    <property type="project" value="UniProtKB-SubCell"/>
</dbReference>
<keyword evidence="4 9" id="KW-0812">Transmembrane</keyword>
<feature type="transmembrane region" description="Helical" evidence="9">
    <location>
        <begin position="493"/>
        <end position="514"/>
    </location>
</feature>
<dbReference type="GO" id="GO:0000023">
    <property type="term" value="P:maltose metabolic process"/>
    <property type="evidence" value="ECO:0007669"/>
    <property type="project" value="UniProtKB-KW"/>
</dbReference>
<gene>
    <name evidence="11" type="ORF">GQ607_001910</name>
</gene>
<dbReference type="InterPro" id="IPR003663">
    <property type="entry name" value="Sugar/inositol_transpt"/>
</dbReference>
<dbReference type="Pfam" id="PF00083">
    <property type="entry name" value="Sugar_tr"/>
    <property type="match status" value="1"/>
</dbReference>
<proteinExistence type="inferred from homology"/>
<feature type="transmembrane region" description="Helical" evidence="9">
    <location>
        <begin position="77"/>
        <end position="93"/>
    </location>
</feature>
<evidence type="ECO:0000256" key="3">
    <source>
        <dbReference type="ARBA" id="ARBA00022448"/>
    </source>
</evidence>
<dbReference type="Gene3D" id="1.20.1250.20">
    <property type="entry name" value="MFS general substrate transporter like domains"/>
    <property type="match status" value="1"/>
</dbReference>
<evidence type="ECO:0000256" key="8">
    <source>
        <dbReference type="RuleBase" id="RU003346"/>
    </source>
</evidence>
<evidence type="ECO:0000259" key="10">
    <source>
        <dbReference type="PROSITE" id="PS50850"/>
    </source>
</evidence>
<feature type="transmembrane region" description="Helical" evidence="9">
    <location>
        <begin position="424"/>
        <end position="443"/>
    </location>
</feature>
<evidence type="ECO:0000256" key="7">
    <source>
        <dbReference type="ARBA" id="ARBA00026248"/>
    </source>
</evidence>
<dbReference type="AlphaFoldDB" id="A0A8H3WQP0"/>
<keyword evidence="3 8" id="KW-0813">Transport</keyword>
<dbReference type="PANTHER" id="PTHR48022">
    <property type="entry name" value="PLASTIDIC GLUCOSE TRANSPORTER 4"/>
    <property type="match status" value="1"/>
</dbReference>
<dbReference type="PROSITE" id="PS00216">
    <property type="entry name" value="SUGAR_TRANSPORT_1"/>
    <property type="match status" value="1"/>
</dbReference>
<evidence type="ECO:0000256" key="1">
    <source>
        <dbReference type="ARBA" id="ARBA00004141"/>
    </source>
</evidence>
<feature type="transmembrane region" description="Helical" evidence="9">
    <location>
        <begin position="128"/>
        <end position="147"/>
    </location>
</feature>
<keyword evidence="5 9" id="KW-1133">Transmembrane helix</keyword>
<name>A0A8H3WQP0_9PEZI</name>